<dbReference type="InterPro" id="IPR001310">
    <property type="entry name" value="Histidine_triad_HIT"/>
</dbReference>
<name>A0A0D2CQM2_9EURO</name>
<accession>A0A0D2CQM2</accession>
<sequence length="260" mass="27885">MSDLPRLVPETSSKSSSPSDRAFSPSCPFCAITGTYPSVSPVSSPDEAASKLDPEKLDPPSFLLYSSEHVVAFLDIMPLTRGHVLVAPRKHRVKVGDLSPDEGAEIGRVLPVLARSVLKAVLPDIPHEDADYNVVQNNGPGAAQVVPHVHFHIVPRPPLNYKYPTPNTHTSPSKKYPRNPQPSGRQATAILFGRGMREDLDYDEASILVDAMRAALKEEWQASLSVSTGTEGAIAKGLPSPETEVSGNGGGNGRRGAWKV</sequence>
<feature type="region of interest" description="Disordered" evidence="4">
    <location>
        <begin position="165"/>
        <end position="185"/>
    </location>
</feature>
<dbReference type="InterPro" id="IPR019808">
    <property type="entry name" value="Histidine_triad_CS"/>
</dbReference>
<dbReference type="PRINTS" id="PR00332">
    <property type="entry name" value="HISTRIAD"/>
</dbReference>
<dbReference type="InterPro" id="IPR011146">
    <property type="entry name" value="HIT-like"/>
</dbReference>
<reference evidence="6 7" key="1">
    <citation type="submission" date="2015-01" db="EMBL/GenBank/DDBJ databases">
        <title>The Genome Sequence of Capronia semiimmersa CBS27337.</title>
        <authorList>
            <consortium name="The Broad Institute Genomics Platform"/>
            <person name="Cuomo C."/>
            <person name="de Hoog S."/>
            <person name="Gorbushina A."/>
            <person name="Stielow B."/>
            <person name="Teixiera M."/>
            <person name="Abouelleil A."/>
            <person name="Chapman S.B."/>
            <person name="Priest M."/>
            <person name="Young S.K."/>
            <person name="Wortman J."/>
            <person name="Nusbaum C."/>
            <person name="Birren B."/>
        </authorList>
    </citation>
    <scope>NUCLEOTIDE SEQUENCE [LARGE SCALE GENOMIC DNA]</scope>
    <source>
        <strain evidence="6 7">CBS 27337</strain>
    </source>
</reference>
<feature type="domain" description="HIT" evidence="5">
    <location>
        <begin position="50"/>
        <end position="163"/>
    </location>
</feature>
<keyword evidence="7" id="KW-1185">Reference proteome</keyword>
<evidence type="ECO:0000256" key="2">
    <source>
        <dbReference type="PIRSR" id="PIRSR601310-3"/>
    </source>
</evidence>
<feature type="active site" description="Tele-AMP-histidine intermediate" evidence="1">
    <location>
        <position position="150"/>
    </location>
</feature>
<dbReference type="SUPFAM" id="SSF54197">
    <property type="entry name" value="HIT-like"/>
    <property type="match status" value="1"/>
</dbReference>
<dbReference type="PROSITE" id="PS00892">
    <property type="entry name" value="HIT_1"/>
    <property type="match status" value="1"/>
</dbReference>
<dbReference type="Pfam" id="PF01230">
    <property type="entry name" value="HIT"/>
    <property type="match status" value="1"/>
</dbReference>
<feature type="short sequence motif" description="Histidine triad motif" evidence="2 3">
    <location>
        <begin position="148"/>
        <end position="152"/>
    </location>
</feature>
<proteinExistence type="predicted"/>
<dbReference type="HOGENOM" id="CLU_056776_0_1_1"/>
<evidence type="ECO:0000313" key="6">
    <source>
        <dbReference type="EMBL" id="KIW67426.1"/>
    </source>
</evidence>
<evidence type="ECO:0000256" key="4">
    <source>
        <dbReference type="SAM" id="MobiDB-lite"/>
    </source>
</evidence>
<dbReference type="Gene3D" id="3.30.428.10">
    <property type="entry name" value="HIT-like"/>
    <property type="match status" value="1"/>
</dbReference>
<dbReference type="Proteomes" id="UP000054266">
    <property type="component" value="Unassembled WGS sequence"/>
</dbReference>
<evidence type="ECO:0000256" key="3">
    <source>
        <dbReference type="PROSITE-ProRule" id="PRU00464"/>
    </source>
</evidence>
<dbReference type="GO" id="GO:0003824">
    <property type="term" value="F:catalytic activity"/>
    <property type="evidence" value="ECO:0007669"/>
    <property type="project" value="InterPro"/>
</dbReference>
<dbReference type="PANTHER" id="PTHR46648:SF2">
    <property type="entry name" value="HIT DOMAIN-CONTAINING PROTEIN"/>
    <property type="match status" value="1"/>
</dbReference>
<dbReference type="PANTHER" id="PTHR46648">
    <property type="entry name" value="HIT FAMILY PROTEIN 1"/>
    <property type="match status" value="1"/>
</dbReference>
<evidence type="ECO:0000259" key="5">
    <source>
        <dbReference type="PROSITE" id="PS51084"/>
    </source>
</evidence>
<dbReference type="STRING" id="5601.A0A0D2CQM2"/>
<organism evidence="6 7">
    <name type="scientific">Phialophora macrospora</name>
    <dbReference type="NCBI Taxonomy" id="1851006"/>
    <lineage>
        <taxon>Eukaryota</taxon>
        <taxon>Fungi</taxon>
        <taxon>Dikarya</taxon>
        <taxon>Ascomycota</taxon>
        <taxon>Pezizomycotina</taxon>
        <taxon>Eurotiomycetes</taxon>
        <taxon>Chaetothyriomycetidae</taxon>
        <taxon>Chaetothyriales</taxon>
        <taxon>Herpotrichiellaceae</taxon>
        <taxon>Phialophora</taxon>
    </lineage>
</organism>
<dbReference type="AlphaFoldDB" id="A0A0D2CQM2"/>
<dbReference type="GO" id="GO:0009117">
    <property type="term" value="P:nucleotide metabolic process"/>
    <property type="evidence" value="ECO:0007669"/>
    <property type="project" value="TreeGrafter"/>
</dbReference>
<feature type="region of interest" description="Disordered" evidence="4">
    <location>
        <begin position="232"/>
        <end position="260"/>
    </location>
</feature>
<evidence type="ECO:0000313" key="7">
    <source>
        <dbReference type="Proteomes" id="UP000054266"/>
    </source>
</evidence>
<dbReference type="EMBL" id="KN846959">
    <property type="protein sequence ID" value="KIW67426.1"/>
    <property type="molecule type" value="Genomic_DNA"/>
</dbReference>
<gene>
    <name evidence="6" type="ORF">PV04_06683</name>
</gene>
<protein>
    <recommendedName>
        <fullName evidence="5">HIT domain-containing protein</fullName>
    </recommendedName>
</protein>
<evidence type="ECO:0000256" key="1">
    <source>
        <dbReference type="PIRSR" id="PIRSR601310-1"/>
    </source>
</evidence>
<feature type="region of interest" description="Disordered" evidence="4">
    <location>
        <begin position="1"/>
        <end position="23"/>
    </location>
</feature>
<dbReference type="InterPro" id="IPR036265">
    <property type="entry name" value="HIT-like_sf"/>
</dbReference>
<feature type="compositionally biased region" description="Low complexity" evidence="4">
    <location>
        <begin position="9"/>
        <end position="23"/>
    </location>
</feature>
<dbReference type="PROSITE" id="PS51084">
    <property type="entry name" value="HIT_2"/>
    <property type="match status" value="1"/>
</dbReference>